<evidence type="ECO:0000256" key="6">
    <source>
        <dbReference type="ARBA" id="ARBA00029433"/>
    </source>
</evidence>
<dbReference type="EMBL" id="LT552047">
    <property type="protein sequence ID" value="SAL97901.1"/>
    <property type="molecule type" value="Genomic_DNA"/>
</dbReference>
<dbReference type="InterPro" id="IPR007810">
    <property type="entry name" value="Pep3/Vps18_beta-prop"/>
</dbReference>
<evidence type="ECO:0000256" key="5">
    <source>
        <dbReference type="ARBA" id="ARBA00023136"/>
    </source>
</evidence>
<dbReference type="PANTHER" id="PTHR23323">
    <property type="entry name" value="VACUOLAR PROTEIN SORTING-ASSOCIATED PROTEIN"/>
    <property type="match status" value="1"/>
</dbReference>
<dbReference type="GO" id="GO:0048284">
    <property type="term" value="P:organelle fusion"/>
    <property type="evidence" value="ECO:0007669"/>
    <property type="project" value="TreeGrafter"/>
</dbReference>
<evidence type="ECO:0000256" key="7">
    <source>
        <dbReference type="PROSITE-ProRule" id="PRU01006"/>
    </source>
</evidence>
<dbReference type="GO" id="GO:0030674">
    <property type="term" value="F:protein-macromolecule adaptor activity"/>
    <property type="evidence" value="ECO:0007669"/>
    <property type="project" value="TreeGrafter"/>
</dbReference>
<dbReference type="PANTHER" id="PTHR23323:SF26">
    <property type="entry name" value="VACUOLAR PROTEIN SORTING-ASSOCIATED PROTEIN 18 HOMOLOG"/>
    <property type="match status" value="1"/>
</dbReference>
<dbReference type="GO" id="GO:0005768">
    <property type="term" value="C:endosome"/>
    <property type="evidence" value="ECO:0007669"/>
    <property type="project" value="TreeGrafter"/>
</dbReference>
<feature type="coiled-coil region" evidence="8">
    <location>
        <begin position="900"/>
        <end position="941"/>
    </location>
</feature>
<keyword evidence="3" id="KW-0863">Zinc-finger</keyword>
<comment type="subcellular location">
    <subcellularLocation>
        <location evidence="6">Endomembrane system</location>
        <topology evidence="6">Peripheral membrane protein</topology>
        <orientation evidence="6">Cytoplasmic side</orientation>
    </subcellularLocation>
</comment>
<evidence type="ECO:0000256" key="4">
    <source>
        <dbReference type="ARBA" id="ARBA00022833"/>
    </source>
</evidence>
<feature type="repeat" description="CHCR" evidence="7">
    <location>
        <begin position="713"/>
        <end position="870"/>
    </location>
</feature>
<dbReference type="GO" id="GO:0008270">
    <property type="term" value="F:zinc ion binding"/>
    <property type="evidence" value="ECO:0007669"/>
    <property type="project" value="UniProtKB-KW"/>
</dbReference>
<name>A0A168M3R9_ABSGL</name>
<accession>A0A168M3R9</accession>
<proteinExistence type="inferred from homology"/>
<organism evidence="11">
    <name type="scientific">Absidia glauca</name>
    <name type="common">Pin mould</name>
    <dbReference type="NCBI Taxonomy" id="4829"/>
    <lineage>
        <taxon>Eukaryota</taxon>
        <taxon>Fungi</taxon>
        <taxon>Fungi incertae sedis</taxon>
        <taxon>Mucoromycota</taxon>
        <taxon>Mucoromycotina</taxon>
        <taxon>Mucoromycetes</taxon>
        <taxon>Mucorales</taxon>
        <taxon>Cunninghamellaceae</taxon>
        <taxon>Absidia</taxon>
    </lineage>
</organism>
<evidence type="ECO:0000313" key="12">
    <source>
        <dbReference type="Proteomes" id="UP000078561"/>
    </source>
</evidence>
<sequence length="1090" mass="124436">MSLIDDFMESSEIDHGSSMALFGDQFNFSNGHSNAYDGGVDTLRLETGYVSTGFGQVEVPIFVLDYVQFQLPAKIVDMAVANNILVIALSTFRILRIDLDNPLEVEGKWALKTLLIHSPTPLSILLDIEITRKANDGKITKLFFDPTGRHLIITTDREENYYLYEKWRRTKQLNKLKGMTITSIGWNKQATLADPSTREILIGTKKGLIYETVLEPTDEFFRREERYLEQIYSIHESTMPITGLHFEQFPVNNRKYFVMATTPTRIYQFVGFIGAANGNRPPATGFGDVSEERGEKAIFGGLFSKYQVNPGFQELPGELPYSEVHFFSRFHEIQQQGVAQTFAWLAGPGIYHGDLIFGSQNVGDSVIDNVQLLQYPSVPSDEDSGRLVMEFPISIALTEFHFVLLYKDRVRAICQLNDQIVYEEMIPLNHGEKVLGLTVDDTKKTFWVYTSLSMYELVIKNEERDVWKLYLDKKQYNTALQYCKDPAQKDRVYTAQAKDYFGQGRFQMSAKFFAESTVPFEEVSLKFIEQDEMDALRVYLGNKLGRLQKKDRSQKTMLATWLVEIYLSKLGELDNLISSAHSSSCNSNQDTATAVIIDNGATNNNASDLLHYQEQQEDIVDEFKTFIESYNAHLHRPTTFSLLSRHGRNDILLFYASLNGDYNQVINYWIMEKNWKKALEVISKQNNTDTFYRFSPVLMENEPYETVNIWMRQPNLNPRRLIPALLKYDHSKLSDKSLPNQAVRYLSFVVSTLGSTDAAIHNFLLTLYAIQSTPDETALLAFLKNEGRDMHYNLDYALRLCSQNGRSQSCVHIYSQMGLYEEAVTLALKSNDIELACINADKPENDDALRKKLWLTIAKQVVGENKDIKTAMAFMGQCDLLQIDDLLPFFTDFVTIGDFKDDICTALEDYNNEIEDVKMEMDEATKNADNIRVDIRDLRSRFGLVNAVEKCYICHHPLLGRQFYMFPCQHAFHAECMIQRITKFLPPRTLRRLAQLEEALHPSSTPETPIMNGQTSTWMSAAAGVIFSGDTTSAALETTTTAPLAREQLEEELDDIVARECVLCGDTMIKSIDQPFVNEEEMDVMNEWAV</sequence>
<keyword evidence="12" id="KW-1185">Reference proteome</keyword>
<dbReference type="Pfam" id="PF05131">
    <property type="entry name" value="Pep3_Vps18"/>
    <property type="match status" value="1"/>
</dbReference>
<dbReference type="InParanoid" id="A0A168M3R9"/>
<dbReference type="FunCoup" id="A0A168M3R9">
    <property type="interactions" value="707"/>
</dbReference>
<dbReference type="STRING" id="4829.A0A168M3R9"/>
<dbReference type="GO" id="GO:0006886">
    <property type="term" value="P:intracellular protein transport"/>
    <property type="evidence" value="ECO:0007669"/>
    <property type="project" value="UniProtKB-UniRule"/>
</dbReference>
<dbReference type="PROSITE" id="PS50236">
    <property type="entry name" value="CHCR"/>
    <property type="match status" value="1"/>
</dbReference>
<dbReference type="Pfam" id="PF26148">
    <property type="entry name" value="VPS18_RING_C"/>
    <property type="match status" value="1"/>
</dbReference>
<keyword evidence="5" id="KW-0472">Membrane</keyword>
<protein>
    <submittedName>
        <fullName evidence="11">Uncharacterized protein</fullName>
    </submittedName>
</protein>
<dbReference type="GO" id="GO:0007033">
    <property type="term" value="P:vacuole organization"/>
    <property type="evidence" value="ECO:0007669"/>
    <property type="project" value="TreeGrafter"/>
</dbReference>
<dbReference type="OrthoDB" id="1845386at2759"/>
<evidence type="ECO:0000256" key="8">
    <source>
        <dbReference type="SAM" id="Coils"/>
    </source>
</evidence>
<dbReference type="InterPro" id="IPR000547">
    <property type="entry name" value="Clathrin_H-chain/VPS_repeat"/>
</dbReference>
<reference evidence="11" key="1">
    <citation type="submission" date="2016-04" db="EMBL/GenBank/DDBJ databases">
        <authorList>
            <person name="Evans L.H."/>
            <person name="Alamgir A."/>
            <person name="Owens N."/>
            <person name="Weber N.D."/>
            <person name="Virtaneva K."/>
            <person name="Barbian K."/>
            <person name="Babar A."/>
            <person name="Rosenke K."/>
        </authorList>
    </citation>
    <scope>NUCLEOTIDE SEQUENCE [LARGE SCALE GENOMIC DNA]</scope>
    <source>
        <strain evidence="11">CBS 101.48</strain>
    </source>
</reference>
<gene>
    <name evidence="11" type="primary">ABSGL_03428.1 scaffold 4609</name>
</gene>
<dbReference type="Proteomes" id="UP000078561">
    <property type="component" value="Unassembled WGS sequence"/>
</dbReference>
<feature type="domain" description="Pep3/Vps18 beta-propeller" evidence="9">
    <location>
        <begin position="60"/>
        <end position="459"/>
    </location>
</feature>
<dbReference type="AlphaFoldDB" id="A0A168M3R9"/>
<keyword evidence="2" id="KW-0479">Metal-binding</keyword>
<dbReference type="InterPro" id="IPR058919">
    <property type="entry name" value="Pep3/Vps18_RING_C"/>
</dbReference>
<dbReference type="SUPFAM" id="SSF57850">
    <property type="entry name" value="RING/U-box"/>
    <property type="match status" value="1"/>
</dbReference>
<dbReference type="OMA" id="WIQREKW"/>
<dbReference type="GO" id="GO:0030897">
    <property type="term" value="C:HOPS complex"/>
    <property type="evidence" value="ECO:0007669"/>
    <property type="project" value="TreeGrafter"/>
</dbReference>
<keyword evidence="8" id="KW-0175">Coiled coil</keyword>
<evidence type="ECO:0000259" key="10">
    <source>
        <dbReference type="Pfam" id="PF26148"/>
    </source>
</evidence>
<evidence type="ECO:0000313" key="11">
    <source>
        <dbReference type="EMBL" id="SAL97901.1"/>
    </source>
</evidence>
<evidence type="ECO:0000259" key="9">
    <source>
        <dbReference type="Pfam" id="PF05131"/>
    </source>
</evidence>
<comment type="similarity">
    <text evidence="1">Belongs to the VPS18 family.</text>
</comment>
<evidence type="ECO:0000256" key="3">
    <source>
        <dbReference type="ARBA" id="ARBA00022771"/>
    </source>
</evidence>
<dbReference type="GO" id="GO:0007032">
    <property type="term" value="P:endosome organization"/>
    <property type="evidence" value="ECO:0007669"/>
    <property type="project" value="TreeGrafter"/>
</dbReference>
<dbReference type="GO" id="GO:0006904">
    <property type="term" value="P:vesicle docking involved in exocytosis"/>
    <property type="evidence" value="ECO:0007669"/>
    <property type="project" value="TreeGrafter"/>
</dbReference>
<dbReference type="CDD" id="cd16462">
    <property type="entry name" value="RING-H2_Pep3p-like"/>
    <property type="match status" value="1"/>
</dbReference>
<evidence type="ECO:0000256" key="1">
    <source>
        <dbReference type="ARBA" id="ARBA00010454"/>
    </source>
</evidence>
<keyword evidence="4" id="KW-0862">Zinc</keyword>
<feature type="domain" description="Pep3/Vps18 RING C-terminal" evidence="10">
    <location>
        <begin position="946"/>
        <end position="988"/>
    </location>
</feature>
<evidence type="ECO:0000256" key="2">
    <source>
        <dbReference type="ARBA" id="ARBA00022723"/>
    </source>
</evidence>